<evidence type="ECO:0000256" key="1">
    <source>
        <dbReference type="SAM" id="MobiDB-lite"/>
    </source>
</evidence>
<accession>A0A1C3UP50</accession>
<feature type="compositionally biased region" description="Basic and acidic residues" evidence="1">
    <location>
        <begin position="23"/>
        <end position="32"/>
    </location>
</feature>
<dbReference type="AlphaFoldDB" id="A0A1C3UP50"/>
<dbReference type="EMBL" id="FMAI01000002">
    <property type="protein sequence ID" value="SCB17256.1"/>
    <property type="molecule type" value="Genomic_DNA"/>
</dbReference>
<name>A0A1C3UP50_9BRAD</name>
<evidence type="ECO:0000313" key="3">
    <source>
        <dbReference type="Proteomes" id="UP000199184"/>
    </source>
</evidence>
<feature type="region of interest" description="Disordered" evidence="1">
    <location>
        <begin position="1"/>
        <end position="36"/>
    </location>
</feature>
<keyword evidence="3" id="KW-1185">Reference proteome</keyword>
<protein>
    <submittedName>
        <fullName evidence="2">Uncharacterized protein</fullName>
    </submittedName>
</protein>
<dbReference type="Proteomes" id="UP000199184">
    <property type="component" value="Unassembled WGS sequence"/>
</dbReference>
<organism evidence="2 3">
    <name type="scientific">Bradyrhizobium shewense</name>
    <dbReference type="NCBI Taxonomy" id="1761772"/>
    <lineage>
        <taxon>Bacteria</taxon>
        <taxon>Pseudomonadati</taxon>
        <taxon>Pseudomonadota</taxon>
        <taxon>Alphaproteobacteria</taxon>
        <taxon>Hyphomicrobiales</taxon>
        <taxon>Nitrobacteraceae</taxon>
        <taxon>Bradyrhizobium</taxon>
    </lineage>
</organism>
<evidence type="ECO:0000313" key="2">
    <source>
        <dbReference type="EMBL" id="SCB17256.1"/>
    </source>
</evidence>
<proteinExistence type="predicted"/>
<reference evidence="3" key="1">
    <citation type="submission" date="2016-08" db="EMBL/GenBank/DDBJ databases">
        <authorList>
            <person name="Varghese N."/>
            <person name="Submissions Spin"/>
        </authorList>
    </citation>
    <scope>NUCLEOTIDE SEQUENCE [LARGE SCALE GENOMIC DNA]</scope>
    <source>
        <strain evidence="3">ERR11</strain>
    </source>
</reference>
<sequence>MRRSRGVLDSPLSRGMTAVSEARSVRTQETRCPEGYARSRHPTKWFAEPCTISPASFTRRYSQIFFPRSFA</sequence>
<gene>
    <name evidence="2" type="ORF">GA0061098_1002236</name>
</gene>